<dbReference type="InterPro" id="IPR004165">
    <property type="entry name" value="CoA_trans_fam_I"/>
</dbReference>
<organism evidence="5 6">
    <name type="scientific">Eubacterium aggregans</name>
    <dbReference type="NCBI Taxonomy" id="81409"/>
    <lineage>
        <taxon>Bacteria</taxon>
        <taxon>Bacillati</taxon>
        <taxon>Bacillota</taxon>
        <taxon>Clostridia</taxon>
        <taxon>Eubacteriales</taxon>
        <taxon>Eubacteriaceae</taxon>
        <taxon>Eubacterium</taxon>
    </lineage>
</organism>
<evidence type="ECO:0000313" key="5">
    <source>
        <dbReference type="EMBL" id="SEA02633.1"/>
    </source>
</evidence>
<dbReference type="InterPro" id="IPR014388">
    <property type="entry name" value="3-oxoacid_CoA-transferase"/>
</dbReference>
<evidence type="ECO:0000256" key="4">
    <source>
        <dbReference type="PIRSR" id="PIRSR000858-1"/>
    </source>
</evidence>
<protein>
    <submittedName>
        <fullName evidence="5">Propionate CoA-transferase</fullName>
    </submittedName>
</protein>
<dbReference type="GO" id="GO:0046952">
    <property type="term" value="P:ketone body catabolic process"/>
    <property type="evidence" value="ECO:0007669"/>
    <property type="project" value="InterPro"/>
</dbReference>
<dbReference type="SMART" id="SM00882">
    <property type="entry name" value="CoA_trans"/>
    <property type="match status" value="2"/>
</dbReference>
<accession>A0A1H3XTJ3</accession>
<dbReference type="GO" id="GO:0008410">
    <property type="term" value="F:CoA-transferase activity"/>
    <property type="evidence" value="ECO:0007669"/>
    <property type="project" value="InterPro"/>
</dbReference>
<evidence type="ECO:0000256" key="2">
    <source>
        <dbReference type="ARBA" id="ARBA00022679"/>
    </source>
</evidence>
<comment type="similarity">
    <text evidence="1 3">Belongs to the 3-oxoacid CoA-transferase family.</text>
</comment>
<dbReference type="Pfam" id="PF01144">
    <property type="entry name" value="CoA_trans"/>
    <property type="match status" value="1"/>
</dbReference>
<proteinExistence type="inferred from homology"/>
<sequence>MQKKINAQRAASLIKNNDTIAISGFAFGFGFAEEIVNAVEKRFLSEGEPHSLTLIFGSGCGDAGKSNAGLDHFAHEGMVKRIIAGHIGLARKLSQMIFENKIEAYNLPQGTVTHLFREIAAGRPGVITHVGLETYVDPKLDGGRMNTATTEDYVKLIDFEGEKKLFYPSIPINVAIIRGTTADEFGNLSADKEGVLLEAMPIAQATKNSGGIVIAQAEKMGVRGSLDPRNILVPGIMVDAVVIALPNTQHMNFGTPYDPSFTGDLRLPTNAIQPMPQSVRRVIAKRCAMELSVDSTINLGIGVPEGIAQIANEEGTGNRLVMTIEAGAVGGIPGSGFDLGASANVEAIIGQPNIFDYYDGGGLDQAFLGLAQADAQGNINVSKFNGRMVGCGGFINITQNTKKVIFCGTFTAGKSDITISEGQLTIHRDGTIHKFVKAVEQITFSGSYAKTQHQEVLYITERAVFQLGPKGLELTEIAPGIDLDLDILQRMDFSPLISKDLKIMDPSIFSEIVLPVDPNESGDSDCSNAS</sequence>
<dbReference type="PIRSF" id="PIRSF000858">
    <property type="entry name" value="SCOT-t"/>
    <property type="match status" value="1"/>
</dbReference>
<dbReference type="SUPFAM" id="SSF100950">
    <property type="entry name" value="NagB/RpiA/CoA transferase-like"/>
    <property type="match status" value="2"/>
</dbReference>
<dbReference type="PANTHER" id="PTHR43293:SF1">
    <property type="entry name" value="ACETATE COA-TRANSFERASE YDIF"/>
    <property type="match status" value="1"/>
</dbReference>
<dbReference type="Proteomes" id="UP000199394">
    <property type="component" value="Unassembled WGS sequence"/>
</dbReference>
<dbReference type="InterPro" id="IPR037171">
    <property type="entry name" value="NagB/RpiA_transferase-like"/>
</dbReference>
<dbReference type="OrthoDB" id="9805230at2"/>
<evidence type="ECO:0000256" key="3">
    <source>
        <dbReference type="PIRNR" id="PIRNR000858"/>
    </source>
</evidence>
<keyword evidence="2 3" id="KW-0808">Transferase</keyword>
<dbReference type="AlphaFoldDB" id="A0A1H3XTJ3"/>
<evidence type="ECO:0000256" key="1">
    <source>
        <dbReference type="ARBA" id="ARBA00007154"/>
    </source>
</evidence>
<reference evidence="5 6" key="1">
    <citation type="submission" date="2016-10" db="EMBL/GenBank/DDBJ databases">
        <authorList>
            <person name="de Groot N.N."/>
        </authorList>
    </citation>
    <scope>NUCLEOTIDE SEQUENCE [LARGE SCALE GENOMIC DNA]</scope>
    <source>
        <strain evidence="5 6">SR12</strain>
    </source>
</reference>
<keyword evidence="6" id="KW-1185">Reference proteome</keyword>
<dbReference type="STRING" id="81409.SAMN04515656_102203"/>
<dbReference type="EMBL" id="FNRK01000002">
    <property type="protein sequence ID" value="SEA02633.1"/>
    <property type="molecule type" value="Genomic_DNA"/>
</dbReference>
<evidence type="ECO:0000313" key="6">
    <source>
        <dbReference type="Proteomes" id="UP000199394"/>
    </source>
</evidence>
<dbReference type="RefSeq" id="WP_090304584.1">
    <property type="nucleotide sequence ID" value="NZ_FNRK01000002.1"/>
</dbReference>
<gene>
    <name evidence="5" type="ORF">SAMN04515656_102203</name>
</gene>
<name>A0A1H3XTJ3_9FIRM</name>
<feature type="active site" description="5-glutamyl coenzyme A thioester intermediate" evidence="4">
    <location>
        <position position="325"/>
    </location>
</feature>
<dbReference type="Gene3D" id="3.40.1080.10">
    <property type="entry name" value="Glutaconate Coenzyme A-transferase"/>
    <property type="match status" value="2"/>
</dbReference>
<dbReference type="PANTHER" id="PTHR43293">
    <property type="entry name" value="ACETATE COA-TRANSFERASE YDIF"/>
    <property type="match status" value="1"/>
</dbReference>